<comment type="caution">
    <text evidence="1">The sequence shown here is derived from an EMBL/GenBank/DDBJ whole genome shotgun (WGS) entry which is preliminary data.</text>
</comment>
<accession>A0A930BZG2</accession>
<protein>
    <submittedName>
        <fullName evidence="1">Uncharacterized protein</fullName>
    </submittedName>
</protein>
<evidence type="ECO:0000313" key="2">
    <source>
        <dbReference type="Proteomes" id="UP000718593"/>
    </source>
</evidence>
<dbReference type="Proteomes" id="UP000718593">
    <property type="component" value="Unassembled WGS sequence"/>
</dbReference>
<proteinExistence type="predicted"/>
<sequence>MTQCKFCAHFLRGEGDMPGECYRFPPVQLSDDDAFVCVRPVVDGEDKACGEFRGNQ</sequence>
<evidence type="ECO:0000313" key="1">
    <source>
        <dbReference type="EMBL" id="MBF1166540.1"/>
    </source>
</evidence>
<organism evidence="1 2">
    <name type="scientific">Dechloromonas agitata</name>
    <dbReference type="NCBI Taxonomy" id="73030"/>
    <lineage>
        <taxon>Bacteria</taxon>
        <taxon>Pseudomonadati</taxon>
        <taxon>Pseudomonadota</taxon>
        <taxon>Betaproteobacteria</taxon>
        <taxon>Rhodocyclales</taxon>
        <taxon>Azonexaceae</taxon>
        <taxon>Dechloromonas</taxon>
    </lineage>
</organism>
<dbReference type="EMBL" id="JABZMI010000495">
    <property type="protein sequence ID" value="MBF1166540.1"/>
    <property type="molecule type" value="Genomic_DNA"/>
</dbReference>
<dbReference type="AlphaFoldDB" id="A0A930BZG2"/>
<reference evidence="1" key="1">
    <citation type="submission" date="2020-04" db="EMBL/GenBank/DDBJ databases">
        <title>Deep metagenomics examines the oral microbiome during advanced dental caries in children, revealing novel taxa and co-occurrences with host molecules.</title>
        <authorList>
            <person name="Baker J.L."/>
            <person name="Morton J.T."/>
            <person name="Dinis M."/>
            <person name="Alvarez R."/>
            <person name="Tran N.C."/>
            <person name="Knight R."/>
            <person name="Edlund A."/>
        </authorList>
    </citation>
    <scope>NUCLEOTIDE SEQUENCE</scope>
    <source>
        <strain evidence="1">JCVI_32_bin.24</strain>
    </source>
</reference>
<name>A0A930BZG2_9RHOO</name>
<gene>
    <name evidence="1" type="ORF">HXL68_16070</name>
</gene>